<evidence type="ECO:0000256" key="1">
    <source>
        <dbReference type="SAM" id="Phobius"/>
    </source>
</evidence>
<protein>
    <submittedName>
        <fullName evidence="3 4">TPA-induced transmembrane protein</fullName>
    </submittedName>
</protein>
<dbReference type="CTD" id="110437884"/>
<dbReference type="InterPro" id="IPR033223">
    <property type="entry name" value="TTMP"/>
</dbReference>
<reference evidence="3 4" key="1">
    <citation type="submission" date="2025-04" db="UniProtKB">
        <authorList>
            <consortium name="RefSeq"/>
        </authorList>
    </citation>
    <scope>IDENTIFICATION</scope>
</reference>
<sequence>MPPHTDCTSNEAEHVSFLNEQGDANNVGSSPNNVQIQMTHDDVRQPKGWCHWIKKELNEKVYRECRVWMLIPVICAVIVAVILISMAVCAALHEDEDEKFDRSLFTVPRHFNGSFQISSQPVSNETQVLVDLQDKLSDLYKSSPALGRYFSQAHTFPFRNESAVVLYQLTFVLPEEQQEELRNFTLSLEVVRNVLRQFLYDQDPGDSGSAFIDPASLKMS</sequence>
<dbReference type="SUPFAM" id="SSF82671">
    <property type="entry name" value="SEA domain"/>
    <property type="match status" value="1"/>
</dbReference>
<feature type="transmembrane region" description="Helical" evidence="1">
    <location>
        <begin position="67"/>
        <end position="92"/>
    </location>
</feature>
<dbReference type="PANTHER" id="PTHR14636:SF1">
    <property type="entry name" value="TPA-INDUCED TRANSMEMBRANE PROTEIN"/>
    <property type="match status" value="1"/>
</dbReference>
<evidence type="ECO:0000313" key="3">
    <source>
        <dbReference type="RefSeq" id="XP_013868225.1"/>
    </source>
</evidence>
<keyword evidence="1 3" id="KW-0812">Transmembrane</keyword>
<dbReference type="AlphaFoldDB" id="A0A2I4BKE9"/>
<gene>
    <name evidence="3 4" type="primary">LOC106520586</name>
</gene>
<dbReference type="RefSeq" id="XP_013868225.1">
    <property type="nucleotide sequence ID" value="XM_014012771.1"/>
</dbReference>
<dbReference type="Gene3D" id="3.30.70.960">
    <property type="entry name" value="SEA domain"/>
    <property type="match status" value="1"/>
</dbReference>
<keyword evidence="1" id="KW-0472">Membrane</keyword>
<accession>A0A2I4BKE9</accession>
<proteinExistence type="predicted"/>
<dbReference type="InterPro" id="IPR036364">
    <property type="entry name" value="SEA_dom_sf"/>
</dbReference>
<dbReference type="Proteomes" id="UP000192220">
    <property type="component" value="Unplaced"/>
</dbReference>
<keyword evidence="1" id="KW-1133">Transmembrane helix</keyword>
<dbReference type="PANTHER" id="PTHR14636">
    <property type="entry name" value="TPA-INDUCED TRANSMEMBRANE PROTEIN"/>
    <property type="match status" value="1"/>
</dbReference>
<dbReference type="OrthoDB" id="8879801at2759"/>
<evidence type="ECO:0000313" key="4">
    <source>
        <dbReference type="RefSeq" id="XP_013868226.1"/>
    </source>
</evidence>
<dbReference type="KEGG" id="alim:106520586"/>
<name>A0A2I4BKE9_AUSLI</name>
<keyword evidence="2" id="KW-1185">Reference proteome</keyword>
<dbReference type="RefSeq" id="XP_013868226.1">
    <property type="nucleotide sequence ID" value="XM_014012772.1"/>
</dbReference>
<evidence type="ECO:0000313" key="2">
    <source>
        <dbReference type="Proteomes" id="UP000192220"/>
    </source>
</evidence>
<organism evidence="2 3">
    <name type="scientific">Austrofundulus limnaeus</name>
    <name type="common">Annual killifish</name>
    <dbReference type="NCBI Taxonomy" id="52670"/>
    <lineage>
        <taxon>Eukaryota</taxon>
        <taxon>Metazoa</taxon>
        <taxon>Chordata</taxon>
        <taxon>Craniata</taxon>
        <taxon>Vertebrata</taxon>
        <taxon>Euteleostomi</taxon>
        <taxon>Actinopterygii</taxon>
        <taxon>Neopterygii</taxon>
        <taxon>Teleostei</taxon>
        <taxon>Neoteleostei</taxon>
        <taxon>Acanthomorphata</taxon>
        <taxon>Ovalentaria</taxon>
        <taxon>Atherinomorphae</taxon>
        <taxon>Cyprinodontiformes</taxon>
        <taxon>Rivulidae</taxon>
        <taxon>Austrofundulus</taxon>
    </lineage>
</organism>